<dbReference type="GO" id="GO:0005524">
    <property type="term" value="F:ATP binding"/>
    <property type="evidence" value="ECO:0007669"/>
    <property type="project" value="UniProtKB-KW"/>
</dbReference>
<dbReference type="PANTHER" id="PTHR12858">
    <property type="entry name" value="RIBOSOME BIOGENESIS PROTEIN"/>
    <property type="match status" value="1"/>
</dbReference>
<dbReference type="Pfam" id="PF08142">
    <property type="entry name" value="AARP2CN"/>
    <property type="match status" value="1"/>
</dbReference>
<evidence type="ECO:0000313" key="14">
    <source>
        <dbReference type="Proteomes" id="UP000006769"/>
    </source>
</evidence>
<feature type="compositionally biased region" description="Acidic residues" evidence="11">
    <location>
        <begin position="435"/>
        <end position="444"/>
    </location>
</feature>
<dbReference type="RefSeq" id="XP_008857099.1">
    <property type="nucleotide sequence ID" value="XM_008858877.1"/>
</dbReference>
<dbReference type="GO" id="GO:0000462">
    <property type="term" value="P:maturation of SSU-rRNA from tricistronic rRNA transcript (SSU-rRNA, 5.8S rRNA, LSU-rRNA)"/>
    <property type="evidence" value="ECO:0007669"/>
    <property type="project" value="TreeGrafter"/>
</dbReference>
<feature type="domain" description="Bms1-type G" evidence="12">
    <location>
        <begin position="78"/>
        <end position="243"/>
    </location>
</feature>
<feature type="compositionally biased region" description="Basic and acidic residues" evidence="11">
    <location>
        <begin position="577"/>
        <end position="590"/>
    </location>
</feature>
<dbReference type="VEuPathDB" id="AmoebaDB:ENU1_086380"/>
<feature type="region of interest" description="Disordered" evidence="11">
    <location>
        <begin position="1"/>
        <end position="40"/>
    </location>
</feature>
<accession>K2H2K7</accession>
<dbReference type="GO" id="GO:0005525">
    <property type="term" value="F:GTP binding"/>
    <property type="evidence" value="ECO:0007669"/>
    <property type="project" value="UniProtKB-KW"/>
</dbReference>
<evidence type="ECO:0000256" key="11">
    <source>
        <dbReference type="SAM" id="MobiDB-lite"/>
    </source>
</evidence>
<comment type="catalytic activity">
    <reaction evidence="9">
        <text>GTP + H2O = GDP + phosphate + H(+)</text>
        <dbReference type="Rhea" id="RHEA:19669"/>
        <dbReference type="ChEBI" id="CHEBI:15377"/>
        <dbReference type="ChEBI" id="CHEBI:15378"/>
        <dbReference type="ChEBI" id="CHEBI:37565"/>
        <dbReference type="ChEBI" id="CHEBI:43474"/>
        <dbReference type="ChEBI" id="CHEBI:58189"/>
    </reaction>
    <physiologicalReaction direction="left-to-right" evidence="9">
        <dbReference type="Rhea" id="RHEA:19670"/>
    </physiologicalReaction>
</comment>
<evidence type="ECO:0000256" key="1">
    <source>
        <dbReference type="ARBA" id="ARBA00004604"/>
    </source>
</evidence>
<feature type="compositionally biased region" description="Basic residues" evidence="11">
    <location>
        <begin position="1"/>
        <end position="10"/>
    </location>
</feature>
<feature type="compositionally biased region" description="Basic and acidic residues" evidence="11">
    <location>
        <begin position="892"/>
        <end position="906"/>
    </location>
</feature>
<dbReference type="OMA" id="RERTWTG"/>
<keyword evidence="5" id="KW-0378">Hydrolase</keyword>
<comment type="similarity">
    <text evidence="10">Belongs to the TRAFAC class translation factor GTPase superfamily. Bms1-like GTPase family. BMS1 subfamily.</text>
</comment>
<evidence type="ECO:0000313" key="13">
    <source>
        <dbReference type="EMBL" id="EKE40562.1"/>
    </source>
</evidence>
<proteinExistence type="inferred from homology"/>
<dbReference type="SMART" id="SM00785">
    <property type="entry name" value="AARP2CN"/>
    <property type="match status" value="1"/>
</dbReference>
<gene>
    <name evidence="13" type="ORF">ENU1_086380</name>
</gene>
<keyword evidence="8" id="KW-0539">Nucleus</keyword>
<evidence type="ECO:0000256" key="3">
    <source>
        <dbReference type="ARBA" id="ARBA00022553"/>
    </source>
</evidence>
<dbReference type="GO" id="GO:0030686">
    <property type="term" value="C:90S preribosome"/>
    <property type="evidence" value="ECO:0007669"/>
    <property type="project" value="TreeGrafter"/>
</dbReference>
<feature type="region of interest" description="Disordered" evidence="11">
    <location>
        <begin position="395"/>
        <end position="444"/>
    </location>
</feature>
<name>K2H2K7_ENTNP</name>
<dbReference type="GeneID" id="20073275"/>
<dbReference type="InterPro" id="IPR007034">
    <property type="entry name" value="BMS1_TSR1_C"/>
</dbReference>
<dbReference type="PROSITE" id="PS51714">
    <property type="entry name" value="G_BMS1"/>
    <property type="match status" value="1"/>
</dbReference>
<evidence type="ECO:0000256" key="5">
    <source>
        <dbReference type="ARBA" id="ARBA00022801"/>
    </source>
</evidence>
<dbReference type="GO" id="GO:0034511">
    <property type="term" value="F:U3 snoRNA binding"/>
    <property type="evidence" value="ECO:0007669"/>
    <property type="project" value="TreeGrafter"/>
</dbReference>
<dbReference type="Pfam" id="PF04950">
    <property type="entry name" value="RIBIOP_C"/>
    <property type="match status" value="1"/>
</dbReference>
<dbReference type="CDD" id="cd01882">
    <property type="entry name" value="BMS1"/>
    <property type="match status" value="1"/>
</dbReference>
<evidence type="ECO:0000256" key="2">
    <source>
        <dbReference type="ARBA" id="ARBA00022517"/>
    </source>
</evidence>
<dbReference type="Proteomes" id="UP000006769">
    <property type="component" value="Unassembled WGS sequence"/>
</dbReference>
<dbReference type="InterPro" id="IPR037875">
    <property type="entry name" value="Bms1_N"/>
</dbReference>
<evidence type="ECO:0000256" key="10">
    <source>
        <dbReference type="ARBA" id="ARBA00061391"/>
    </source>
</evidence>
<dbReference type="Pfam" id="PF03215">
    <property type="entry name" value="Rad17"/>
    <property type="match status" value="1"/>
</dbReference>
<feature type="compositionally biased region" description="Acidic residues" evidence="11">
    <location>
        <begin position="399"/>
        <end position="426"/>
    </location>
</feature>
<keyword evidence="2" id="KW-0690">Ribosome biogenesis</keyword>
<dbReference type="InterPro" id="IPR030387">
    <property type="entry name" value="G_Bms1/Tsr1_dom"/>
</dbReference>
<dbReference type="Pfam" id="PF22298">
    <property type="entry name" value="Tsr1_G-like"/>
    <property type="match status" value="1"/>
</dbReference>
<dbReference type="PANTHER" id="PTHR12858:SF2">
    <property type="entry name" value="RIBOSOME BIOGENESIS PROTEIN BMS1 HOMOLOG"/>
    <property type="match status" value="1"/>
</dbReference>
<dbReference type="GO" id="GO:0032040">
    <property type="term" value="C:small-subunit processome"/>
    <property type="evidence" value="ECO:0007669"/>
    <property type="project" value="UniProtKB-ARBA"/>
</dbReference>
<feature type="compositionally biased region" description="Basic and acidic residues" evidence="11">
    <location>
        <begin position="24"/>
        <end position="33"/>
    </location>
</feature>
<dbReference type="InterPro" id="IPR039761">
    <property type="entry name" value="Bms1/Tsr1"/>
</dbReference>
<dbReference type="OrthoDB" id="10260897at2759"/>
<feature type="region of interest" description="Disordered" evidence="11">
    <location>
        <begin position="892"/>
        <end position="923"/>
    </location>
</feature>
<dbReference type="FunFam" id="3.40.50.300:FF:000105">
    <property type="entry name" value="BMS1 ribosome biogenesis factor"/>
    <property type="match status" value="1"/>
</dbReference>
<reference evidence="13 14" key="1">
    <citation type="submission" date="2011-11" db="EMBL/GenBank/DDBJ databases">
        <authorList>
            <person name="Hannick L."/>
            <person name="Karamycheva S."/>
            <person name="Lorenzi H."/>
            <person name="Caler E."/>
        </authorList>
    </citation>
    <scope>NUCLEOTIDE SEQUENCE [LARGE SCALE GENOMIC DNA]</scope>
    <source>
        <strain evidence="13 14">P19</strain>
    </source>
</reference>
<evidence type="ECO:0000259" key="12">
    <source>
        <dbReference type="PROSITE" id="PS51714"/>
    </source>
</evidence>
<dbReference type="GO" id="GO:0005654">
    <property type="term" value="C:nucleoplasm"/>
    <property type="evidence" value="ECO:0007669"/>
    <property type="project" value="UniProtKB-ARBA"/>
</dbReference>
<dbReference type="InterPro" id="IPR027417">
    <property type="entry name" value="P-loop_NTPase"/>
</dbReference>
<organism evidence="13 14">
    <name type="scientific">Entamoeba nuttalli (strain P19)</name>
    <name type="common">Amoeba</name>
    <dbReference type="NCBI Taxonomy" id="1076696"/>
    <lineage>
        <taxon>Eukaryota</taxon>
        <taxon>Amoebozoa</taxon>
        <taxon>Evosea</taxon>
        <taxon>Archamoebae</taxon>
        <taxon>Mastigamoebida</taxon>
        <taxon>Entamoebidae</taxon>
        <taxon>Entamoeba</taxon>
    </lineage>
</organism>
<keyword evidence="4" id="KW-0547">Nucleotide-binding</keyword>
<dbReference type="Gene3D" id="3.40.50.300">
    <property type="entry name" value="P-loop containing nucleotide triphosphate hydrolases"/>
    <property type="match status" value="1"/>
</dbReference>
<keyword evidence="7" id="KW-0342">GTP-binding</keyword>
<keyword evidence="3" id="KW-0597">Phosphoprotein</keyword>
<dbReference type="EMBL" id="JH926612">
    <property type="protein sequence ID" value="EKE40562.1"/>
    <property type="molecule type" value="Genomic_DNA"/>
</dbReference>
<dbReference type="GO" id="GO:0003924">
    <property type="term" value="F:GTPase activity"/>
    <property type="evidence" value="ECO:0007669"/>
    <property type="project" value="TreeGrafter"/>
</dbReference>
<dbReference type="AlphaFoldDB" id="K2H2K7"/>
<dbReference type="SMART" id="SM01362">
    <property type="entry name" value="DUF663"/>
    <property type="match status" value="1"/>
</dbReference>
<evidence type="ECO:0000256" key="7">
    <source>
        <dbReference type="ARBA" id="ARBA00023134"/>
    </source>
</evidence>
<protein>
    <submittedName>
        <fullName evidence="13">Ribosome biogenesis protein bms1, putative</fullName>
    </submittedName>
</protein>
<sequence>MEEKRPHKVSKAGVSAQKKKDKKLAKMTEGEKKKAQRNNPKAFVAQTRVAAKQHYQYTQTRIQEKLHVPIMDRSVEDPPPTVIVVCGPPGCGKTTFIQALVKTYTKQNLKDVNGPITLITGKHHRITLIECPNDLNGMLDCAKIADVAVMLIDASYGFEMNTFEFIGMLQAQGFPKVIGCLTHLDKVKNNKLAKKAKKTLKKRFWRETYAGAKLFNLSGITHGSYPKTEIKIIARHLAVIKTRPIIWRSNHSYLVADRVEDLTEPQDIAEDPDVDRTVALYGYVRGTNMRPNAKVCIPGLGDYRIKEIEQQPDPCPFGDEAKRLKARTQTVFAPMCDVGGMRYDKDAVYVTMPTSLQNEREDQSTVQELVQSTGGITAQLNQSINIIDGKARRPVEFKDDIEEGDDSNDNEDDEEKNDMSEENEEEIPTKKMEEEKEEAGEIEYAEEGLDAEDEKKKWGMIKLKKRRDLMKEIYEEVSVKEEETDDDDDLLRPVAEHSNNELDLEDNSKVYWEDNVLDSLIKNEVDENIAKHFVSKSMRIVDDMIVDMDVKEEMSEDDEHLDDLIKIENGEVKIQEEKKKKISKEKKEQQEGEEETNTNPFWDHEETYMQKVQKQMQEQNKMNHEAFAELDSATRIQVEGAIAGTYVRVVIENVPAGFIRQFNPKRILLVGGVLRSEEQLTVMQALVLKHRWFPKLVKSKEPIVVSVGWRRYQTIATFSMEDLKGKQRMLKYTPKGVFCLMTFYGPACPSNSGIIAFETGEETPYYRPCLTGNISNVDKACEIYKKLKLVGQPKEIKKNTSFIKGMFNSRIEVSKFIGAKLQTVSGIRGQIKKAVPKDPGVFRATFESKLVPSDIVFLKGWIPVKINKFYNPMTDLTGYEWDRMRLSRELRKDHNLELPKTKDSSKYKQSSKPKLNENHEQKLERLEREKKKLFEEAENSYHVTKKIMRSLPFEEQLKIMEEGPKLKKYEPKKAN</sequence>
<feature type="region of interest" description="Disordered" evidence="11">
    <location>
        <begin position="577"/>
        <end position="599"/>
    </location>
</feature>
<dbReference type="SUPFAM" id="SSF52540">
    <property type="entry name" value="P-loop containing nucleoside triphosphate hydrolases"/>
    <property type="match status" value="1"/>
</dbReference>
<feature type="compositionally biased region" description="Basic and acidic residues" evidence="11">
    <location>
        <begin position="914"/>
        <end position="923"/>
    </location>
</feature>
<dbReference type="InterPro" id="IPR012948">
    <property type="entry name" value="AARP2CN"/>
</dbReference>
<evidence type="ECO:0000256" key="9">
    <source>
        <dbReference type="ARBA" id="ARBA00049117"/>
    </source>
</evidence>
<evidence type="ECO:0000256" key="6">
    <source>
        <dbReference type="ARBA" id="ARBA00022840"/>
    </source>
</evidence>
<dbReference type="GO" id="GO:0000479">
    <property type="term" value="P:endonucleolytic cleavage of tricistronic rRNA transcript (SSU-rRNA, 5.8S rRNA, LSU-rRNA)"/>
    <property type="evidence" value="ECO:0007669"/>
    <property type="project" value="TreeGrafter"/>
</dbReference>
<evidence type="ECO:0000256" key="8">
    <source>
        <dbReference type="ARBA" id="ARBA00023242"/>
    </source>
</evidence>
<evidence type="ECO:0000256" key="4">
    <source>
        <dbReference type="ARBA" id="ARBA00022741"/>
    </source>
</evidence>
<keyword evidence="6" id="KW-0067">ATP-binding</keyword>
<comment type="subcellular location">
    <subcellularLocation>
        <location evidence="1">Nucleus</location>
        <location evidence="1">Nucleolus</location>
    </subcellularLocation>
</comment>